<evidence type="ECO:0000259" key="1">
    <source>
        <dbReference type="Pfam" id="PF07566"/>
    </source>
</evidence>
<evidence type="ECO:0000313" key="5">
    <source>
        <dbReference type="Proteomes" id="UP000623509"/>
    </source>
</evidence>
<sequence>MLISSYDRTIFLIKTVVKLVQATCGLSIRCFLAVLDLAPFPLRSHEVSEDKLFAVMLGGNPAGTSVEIHDVVFAVGPDIESIGGQLLKAWFAPGKAPHVDSWMILDMVDGACISLDTDAAPDGALDLWHVNLGFYEAGKASFVEGHENLFVIASTADEAKARAKQLATRAGSAQLHTDALHRVSDRLAALGSPFRIRVTRTEAAGQPLAHDGYKPFAKDFLKANGFNA</sequence>
<protein>
    <submittedName>
        <fullName evidence="2">DUF1543 domain-containing protein</fullName>
    </submittedName>
</protein>
<name>A0A272EXS9_9RHOO</name>
<evidence type="ECO:0000313" key="4">
    <source>
        <dbReference type="Proteomes" id="UP000216107"/>
    </source>
</evidence>
<comment type="caution">
    <text evidence="3">The sequence shown here is derived from an EMBL/GenBank/DDBJ whole genome shotgun (WGS) entry which is preliminary data.</text>
</comment>
<evidence type="ECO:0000313" key="2">
    <source>
        <dbReference type="EMBL" id="KAF7600504.1"/>
    </source>
</evidence>
<feature type="domain" description="DUF1543" evidence="1">
    <location>
        <begin position="66"/>
        <end position="115"/>
    </location>
</feature>
<dbReference type="EMBL" id="NMRN01000003">
    <property type="protein sequence ID" value="PAS94927.1"/>
    <property type="molecule type" value="Genomic_DNA"/>
</dbReference>
<proteinExistence type="predicted"/>
<dbReference type="OrthoDB" id="850243at2"/>
<evidence type="ECO:0000313" key="3">
    <source>
        <dbReference type="EMBL" id="PAS94927.1"/>
    </source>
</evidence>
<organism evidence="3 4">
    <name type="scientific">Candidatus Dactylopiibacterium carminicum</name>
    <dbReference type="NCBI Taxonomy" id="857335"/>
    <lineage>
        <taxon>Bacteria</taxon>
        <taxon>Pseudomonadati</taxon>
        <taxon>Pseudomonadota</taxon>
        <taxon>Betaproteobacteria</taxon>
        <taxon>Rhodocyclales</taxon>
        <taxon>Rhodocyclaceae</taxon>
        <taxon>Candidatus Dactylopiibacterium</taxon>
    </lineage>
</organism>
<accession>A0A272EXS9</accession>
<dbReference type="InterPro" id="IPR011440">
    <property type="entry name" value="DUF1543"/>
</dbReference>
<dbReference type="Pfam" id="PF07566">
    <property type="entry name" value="DUF1543"/>
    <property type="match status" value="1"/>
</dbReference>
<gene>
    <name evidence="2" type="ORF">BGI27_02070</name>
    <name evidence="3" type="ORF">CGU29_02095</name>
</gene>
<reference evidence="3 4" key="2">
    <citation type="submission" date="2017-07" db="EMBL/GenBank/DDBJ databases">
        <title>Candidatus Dactylopiibacterium carminicum, a nitrogen-fixing symbiont of the cochineal insect Dactylopius coccus and Dactylopius opuntiae (Hemiptera: Coccoidea: Dactylopiidae).</title>
        <authorList>
            <person name="Vera A."/>
        </authorList>
    </citation>
    <scope>NUCLEOTIDE SEQUENCE [LARGE SCALE GENOMIC DNA]</scope>
    <source>
        <strain evidence="3 4">NFDCM</strain>
    </source>
</reference>
<reference evidence="2 5" key="1">
    <citation type="submission" date="2016-08" db="EMBL/GenBank/DDBJ databases">
        <title>Candidatus Dactylopiibacterium carminicum genome sequence.</title>
        <authorList>
            <person name="Ramirez-Puebla S.T."/>
            <person name="Ormeno-Orrillo E."/>
            <person name="Vera-Ponce De Leon A."/>
            <person name="Luis L."/>
            <person name="Sanchez-Flores A."/>
            <person name="Monica R."/>
            <person name="Martinez-Romero E."/>
        </authorList>
    </citation>
    <scope>NUCLEOTIDE SEQUENCE [LARGE SCALE GENOMIC DNA]</scope>
    <source>
        <strain evidence="2">END1</strain>
    </source>
</reference>
<dbReference type="Gene3D" id="3.10.20.10">
    <property type="match status" value="2"/>
</dbReference>
<dbReference type="Proteomes" id="UP000623509">
    <property type="component" value="Unassembled WGS sequence"/>
</dbReference>
<dbReference type="AlphaFoldDB" id="A0A272EXS9"/>
<dbReference type="EMBL" id="MDUX01000004">
    <property type="protein sequence ID" value="KAF7600504.1"/>
    <property type="molecule type" value="Genomic_DNA"/>
</dbReference>
<keyword evidence="5" id="KW-1185">Reference proteome</keyword>
<dbReference type="Proteomes" id="UP000216107">
    <property type="component" value="Unassembled WGS sequence"/>
</dbReference>